<feature type="transmembrane region" description="Helical" evidence="1">
    <location>
        <begin position="6"/>
        <end position="27"/>
    </location>
</feature>
<proteinExistence type="predicted"/>
<dbReference type="AlphaFoldDB" id="A0A0U1QLB4"/>
<dbReference type="Proteomes" id="UP000035553">
    <property type="component" value="Unassembled WGS sequence"/>
</dbReference>
<dbReference type="STRING" id="1069536.SINU_12725"/>
<feature type="transmembrane region" description="Helical" evidence="1">
    <location>
        <begin position="139"/>
        <end position="158"/>
    </location>
</feature>
<keyword evidence="3" id="KW-1185">Reference proteome</keyword>
<dbReference type="InterPro" id="IPR019074">
    <property type="entry name" value="YabQ"/>
</dbReference>
<feature type="transmembrane region" description="Helical" evidence="1">
    <location>
        <begin position="39"/>
        <end position="63"/>
    </location>
</feature>
<dbReference type="Pfam" id="PF09578">
    <property type="entry name" value="Spore_YabQ"/>
    <property type="match status" value="1"/>
</dbReference>
<comment type="caution">
    <text evidence="2">The sequence shown here is derived from an EMBL/GenBank/DDBJ whole genome shotgun (WGS) entry which is preliminary data.</text>
</comment>
<keyword evidence="1" id="KW-0472">Membrane</keyword>
<feature type="transmembrane region" description="Helical" evidence="1">
    <location>
        <begin position="69"/>
        <end position="87"/>
    </location>
</feature>
<evidence type="ECO:0000313" key="3">
    <source>
        <dbReference type="Proteomes" id="UP000035553"/>
    </source>
</evidence>
<name>A0A0U1QLB4_9BACL</name>
<feature type="transmembrane region" description="Helical" evidence="1">
    <location>
        <begin position="108"/>
        <end position="127"/>
    </location>
</feature>
<sequence length="192" mass="22809">MTLGEQYATLMLMIVMGIWFGASFSVYQHFVHPRKGRRWILLISDPLFWIVQALLLFSFLLPMNEGQLRLYYFLAIALGFSFYKALLERPFMRLFGKIVFMVVRTGRFTAKSVYRLLIYPIFFLLMLTYRLCRMTVNTAIRIVLFLLAVPLKLLRGIIRMILPDRFLLFVTKKQIQIRQKIGQWISLLVKRK</sequence>
<accession>A0A0U1QLB4</accession>
<dbReference type="NCBIfam" id="TIGR02893">
    <property type="entry name" value="spore_yabQ"/>
    <property type="match status" value="1"/>
</dbReference>
<dbReference type="RefSeq" id="WP_010026610.1">
    <property type="nucleotide sequence ID" value="NZ_AFVQ02000185.1"/>
</dbReference>
<gene>
    <name evidence="2" type="ORF">SINU_12725</name>
</gene>
<reference evidence="2 3" key="1">
    <citation type="journal article" date="2011" name="J. Bacteriol.">
        <title>Draft genome sequence of Sporolactobacillus inulinus strain CASD, an efficient D-lactic acid-producing bacterium with high-concentration lactate tolerance capability.</title>
        <authorList>
            <person name="Yu B."/>
            <person name="Su F."/>
            <person name="Wang L."/>
            <person name="Xu K."/>
            <person name="Zhao B."/>
            <person name="Xu P."/>
        </authorList>
    </citation>
    <scope>NUCLEOTIDE SEQUENCE [LARGE SCALE GENOMIC DNA]</scope>
    <source>
        <strain evidence="2 3">CASD</strain>
    </source>
</reference>
<evidence type="ECO:0000256" key="1">
    <source>
        <dbReference type="SAM" id="Phobius"/>
    </source>
</evidence>
<dbReference type="OrthoDB" id="1653819at2"/>
<keyword evidence="1" id="KW-1133">Transmembrane helix</keyword>
<organism evidence="2 3">
    <name type="scientific">Sporolactobacillus inulinus CASD</name>
    <dbReference type="NCBI Taxonomy" id="1069536"/>
    <lineage>
        <taxon>Bacteria</taxon>
        <taxon>Bacillati</taxon>
        <taxon>Bacillota</taxon>
        <taxon>Bacilli</taxon>
        <taxon>Bacillales</taxon>
        <taxon>Sporolactobacillaceae</taxon>
        <taxon>Sporolactobacillus</taxon>
    </lineage>
</organism>
<dbReference type="EMBL" id="AFVQ02000185">
    <property type="protein sequence ID" value="KLI01589.1"/>
    <property type="molecule type" value="Genomic_DNA"/>
</dbReference>
<protein>
    <submittedName>
        <fullName evidence="2">Spore cortex biosynthesis protein YabQ</fullName>
    </submittedName>
</protein>
<keyword evidence="1" id="KW-0812">Transmembrane</keyword>
<evidence type="ECO:0000313" key="2">
    <source>
        <dbReference type="EMBL" id="KLI01589.1"/>
    </source>
</evidence>